<evidence type="ECO:0000313" key="4">
    <source>
        <dbReference type="EMBL" id="NIH79372.1"/>
    </source>
</evidence>
<dbReference type="SUPFAM" id="SSF53383">
    <property type="entry name" value="PLP-dependent transferases"/>
    <property type="match status" value="1"/>
</dbReference>
<gene>
    <name evidence="4" type="ORF">FHX46_001902</name>
</gene>
<proteinExistence type="inferred from homology"/>
<name>A0ABX0STW8_9PSEU</name>
<organism evidence="4 5">
    <name type="scientific">Amycolatopsis viridis</name>
    <dbReference type="NCBI Taxonomy" id="185678"/>
    <lineage>
        <taxon>Bacteria</taxon>
        <taxon>Bacillati</taxon>
        <taxon>Actinomycetota</taxon>
        <taxon>Actinomycetes</taxon>
        <taxon>Pseudonocardiales</taxon>
        <taxon>Pseudonocardiaceae</taxon>
        <taxon>Amycolatopsis</taxon>
    </lineage>
</organism>
<keyword evidence="5" id="KW-1185">Reference proteome</keyword>
<dbReference type="Gene3D" id="3.40.640.10">
    <property type="entry name" value="Type I PLP-dependent aspartate aminotransferase-like (Major domain)"/>
    <property type="match status" value="1"/>
</dbReference>
<dbReference type="Proteomes" id="UP000754495">
    <property type="component" value="Unassembled WGS sequence"/>
</dbReference>
<sequence length="363" mass="39207">MRRFPPSAMTSLLDDSPRYDLAESTCGDLTVADLVDAGRLADFPLGYGTSAGQVELRKLLGERLGVSADEVLVTTGAGTALFLTGLIAAGEVVVVQPGYPPMLGLAQGLAERVRTVQLRFDDGYRLDVAALRDALSPRTRLVMLATPQNPAGVAFTRDEIDAALSVMASVCPEAMLLIDENYREAAYTATPSFASLSPKVMTCGSFSKAHGAPGLRIGWLTVRDPEWYEELRRAKFTSAVACGTLDEFLALELLRRADEVLAGKRARMTAALEVVAEWISRQDGRVTWIRPDAGAFCCLRLGARVRVADFYERLGESGVSVARGEWFGDEAGTFRLGFAHEPIDRLREGLELIGAALRASSDS</sequence>
<keyword evidence="1" id="KW-0045">Antibiotic biosynthesis</keyword>
<comment type="similarity">
    <text evidence="2">Belongs to the class-I pyridoxal-phosphate-dependent aminotransferase family.</text>
</comment>
<comment type="caution">
    <text evidence="4">The sequence shown here is derived from an EMBL/GenBank/DDBJ whole genome shotgun (WGS) entry which is preliminary data.</text>
</comment>
<dbReference type="InterPro" id="IPR004838">
    <property type="entry name" value="NHTrfase_class1_PyrdxlP-BS"/>
</dbReference>
<keyword evidence="2" id="KW-0808">Transferase</keyword>
<dbReference type="InterPro" id="IPR004839">
    <property type="entry name" value="Aminotransferase_I/II_large"/>
</dbReference>
<dbReference type="InterPro" id="IPR015422">
    <property type="entry name" value="PyrdxlP-dep_Trfase_small"/>
</dbReference>
<dbReference type="PANTHER" id="PTHR43510">
    <property type="entry name" value="AMINOTRANSFERASE FUNCTION, HYPOTHETICAL (EUROFUNG)"/>
    <property type="match status" value="1"/>
</dbReference>
<evidence type="ECO:0000256" key="2">
    <source>
        <dbReference type="RuleBase" id="RU000481"/>
    </source>
</evidence>
<keyword evidence="2" id="KW-0032">Aminotransferase</keyword>
<reference evidence="4 5" key="1">
    <citation type="submission" date="2020-03" db="EMBL/GenBank/DDBJ databases">
        <title>Sequencing the genomes of 1000 actinobacteria strains.</title>
        <authorList>
            <person name="Klenk H.-P."/>
        </authorList>
    </citation>
    <scope>NUCLEOTIDE SEQUENCE [LARGE SCALE GENOMIC DNA]</scope>
    <source>
        <strain evidence="4 5">DSM 45668</strain>
    </source>
</reference>
<dbReference type="PROSITE" id="PS00105">
    <property type="entry name" value="AA_TRANSFER_CLASS_1"/>
    <property type="match status" value="1"/>
</dbReference>
<dbReference type="RefSeq" id="WP_243871253.1">
    <property type="nucleotide sequence ID" value="NZ_JAANOU010000001.1"/>
</dbReference>
<dbReference type="EMBL" id="JAANOU010000001">
    <property type="protein sequence ID" value="NIH79372.1"/>
    <property type="molecule type" value="Genomic_DNA"/>
</dbReference>
<dbReference type="PANTHER" id="PTHR43510:SF1">
    <property type="entry name" value="AMINOTRANSFERASE FUNCTION, HYPOTHETICAL (EUROFUNG)"/>
    <property type="match status" value="1"/>
</dbReference>
<dbReference type="InterPro" id="IPR015424">
    <property type="entry name" value="PyrdxlP-dep_Trfase"/>
</dbReference>
<evidence type="ECO:0000259" key="3">
    <source>
        <dbReference type="Pfam" id="PF00155"/>
    </source>
</evidence>
<evidence type="ECO:0000313" key="5">
    <source>
        <dbReference type="Proteomes" id="UP000754495"/>
    </source>
</evidence>
<protein>
    <recommendedName>
        <fullName evidence="2">Aminotransferase</fullName>
        <ecNumber evidence="2">2.6.1.-</ecNumber>
    </recommendedName>
</protein>
<dbReference type="EC" id="2.6.1.-" evidence="2"/>
<evidence type="ECO:0000256" key="1">
    <source>
        <dbReference type="ARBA" id="ARBA00023194"/>
    </source>
</evidence>
<dbReference type="Pfam" id="PF00155">
    <property type="entry name" value="Aminotran_1_2"/>
    <property type="match status" value="1"/>
</dbReference>
<dbReference type="Gene3D" id="3.90.1150.10">
    <property type="entry name" value="Aspartate Aminotransferase, domain 1"/>
    <property type="match status" value="1"/>
</dbReference>
<feature type="domain" description="Aminotransferase class I/classII large" evidence="3">
    <location>
        <begin position="46"/>
        <end position="351"/>
    </location>
</feature>
<dbReference type="CDD" id="cd00609">
    <property type="entry name" value="AAT_like"/>
    <property type="match status" value="1"/>
</dbReference>
<dbReference type="InterPro" id="IPR015421">
    <property type="entry name" value="PyrdxlP-dep_Trfase_major"/>
</dbReference>
<comment type="cofactor">
    <cofactor evidence="2">
        <name>pyridoxal 5'-phosphate</name>
        <dbReference type="ChEBI" id="CHEBI:597326"/>
    </cofactor>
</comment>
<accession>A0ABX0STW8</accession>